<dbReference type="Proteomes" id="UP000441336">
    <property type="component" value="Unassembled WGS sequence"/>
</dbReference>
<evidence type="ECO:0000256" key="4">
    <source>
        <dbReference type="ARBA" id="ARBA00022679"/>
    </source>
</evidence>
<evidence type="ECO:0000256" key="3">
    <source>
        <dbReference type="ARBA" id="ARBA00022553"/>
    </source>
</evidence>
<dbReference type="AlphaFoldDB" id="A0A7K1TEC5"/>
<comment type="caution">
    <text evidence="8">The sequence shown here is derived from an EMBL/GenBank/DDBJ whole genome shotgun (WGS) entry which is preliminary data.</text>
</comment>
<protein>
    <recommendedName>
        <fullName evidence="2">histidine kinase</fullName>
        <ecNumber evidence="2">2.7.13.3</ecNumber>
    </recommendedName>
</protein>
<dbReference type="NCBIfam" id="TIGR00229">
    <property type="entry name" value="sensory_box"/>
    <property type="match status" value="1"/>
</dbReference>
<keyword evidence="4" id="KW-0808">Transferase</keyword>
<dbReference type="CDD" id="cd00130">
    <property type="entry name" value="PAS"/>
    <property type="match status" value="1"/>
</dbReference>
<sequence length="434" mass="49130">MPAALHSVDYQRLFRTLPDSFLLLRPDGTVVDNSDSHVQTSLLPREQAVGQNIFAAYPSAPESQRDLNESHEYVRQHQVPHTMGLLRYDLARPAEQGGGTEERYWQITHYPLFDADGRLEYILQRPQDVTAQTLAARQVQAASQALAESQERSRFILESLPVMVWTNTPAGQPDYFNLRWQEYTGKTEQELIASDWKAEAHPDDLTGLQAAWVETLTSGAPLQHEYRLRRHDGQYRWILIRAAAQRTADGHIARWVGSAIDIHEQRQLVAELLQTNEQQAALAEQAYQTYQRSESQRLMYSSLFEQVPAFISVVRGPAHQYEFVNPAHQKIFPHRQLQGLAVAEALPELAGQGMLELLDRVFTTGEPFRDPTMHLSLRPGNNEPLQEVYVDITLQPFREQGVPAGILLFAFEVTDLVLARQALAQLRATDAPAA</sequence>
<keyword evidence="9" id="KW-1185">Reference proteome</keyword>
<dbReference type="SMART" id="SM00091">
    <property type="entry name" value="PAS"/>
    <property type="match status" value="3"/>
</dbReference>
<dbReference type="Pfam" id="PF08447">
    <property type="entry name" value="PAS_3"/>
    <property type="match status" value="1"/>
</dbReference>
<reference evidence="8 9" key="1">
    <citation type="submission" date="2019-12" db="EMBL/GenBank/DDBJ databases">
        <title>Hymenobacter sp. HMF4947 Genome sequencing and assembly.</title>
        <authorList>
            <person name="Kang H."/>
            <person name="Cha I."/>
            <person name="Kim H."/>
            <person name="Joh K."/>
        </authorList>
    </citation>
    <scope>NUCLEOTIDE SEQUENCE [LARGE SCALE GENOMIC DNA]</scope>
    <source>
        <strain evidence="8 9">HMF4947</strain>
    </source>
</reference>
<dbReference type="PANTHER" id="PTHR43304">
    <property type="entry name" value="PHYTOCHROME-LIKE PROTEIN CPH1"/>
    <property type="match status" value="1"/>
</dbReference>
<dbReference type="InterPro" id="IPR052162">
    <property type="entry name" value="Sensor_kinase/Photoreceptor"/>
</dbReference>
<dbReference type="SUPFAM" id="SSF55785">
    <property type="entry name" value="PYP-like sensor domain (PAS domain)"/>
    <property type="match status" value="3"/>
</dbReference>
<dbReference type="GO" id="GO:0004673">
    <property type="term" value="F:protein histidine kinase activity"/>
    <property type="evidence" value="ECO:0007669"/>
    <property type="project" value="UniProtKB-EC"/>
</dbReference>
<dbReference type="InterPro" id="IPR035965">
    <property type="entry name" value="PAS-like_dom_sf"/>
</dbReference>
<evidence type="ECO:0000259" key="6">
    <source>
        <dbReference type="PROSITE" id="PS50112"/>
    </source>
</evidence>
<accession>A0A7K1TEC5</accession>
<dbReference type="InterPro" id="IPR013655">
    <property type="entry name" value="PAS_fold_3"/>
</dbReference>
<evidence type="ECO:0000259" key="7">
    <source>
        <dbReference type="PROSITE" id="PS50113"/>
    </source>
</evidence>
<dbReference type="InterPro" id="IPR000700">
    <property type="entry name" value="PAS-assoc_C"/>
</dbReference>
<organism evidence="8 9">
    <name type="scientific">Hymenobacter ginkgonis</name>
    <dbReference type="NCBI Taxonomy" id="2682976"/>
    <lineage>
        <taxon>Bacteria</taxon>
        <taxon>Pseudomonadati</taxon>
        <taxon>Bacteroidota</taxon>
        <taxon>Cytophagia</taxon>
        <taxon>Cytophagales</taxon>
        <taxon>Hymenobacteraceae</taxon>
        <taxon>Hymenobacter</taxon>
    </lineage>
</organism>
<evidence type="ECO:0000256" key="1">
    <source>
        <dbReference type="ARBA" id="ARBA00000085"/>
    </source>
</evidence>
<gene>
    <name evidence="8" type="ORF">GO988_09210</name>
</gene>
<dbReference type="FunFam" id="3.30.450.20:FF:000099">
    <property type="entry name" value="Sensory box sensor histidine kinase"/>
    <property type="match status" value="1"/>
</dbReference>
<feature type="domain" description="PAS" evidence="6">
    <location>
        <begin position="149"/>
        <end position="219"/>
    </location>
</feature>
<dbReference type="EMBL" id="WQKZ01000002">
    <property type="protein sequence ID" value="MVN76501.1"/>
    <property type="molecule type" value="Genomic_DNA"/>
</dbReference>
<keyword evidence="3" id="KW-0597">Phosphoprotein</keyword>
<evidence type="ECO:0000256" key="5">
    <source>
        <dbReference type="ARBA" id="ARBA00022777"/>
    </source>
</evidence>
<comment type="catalytic activity">
    <reaction evidence="1">
        <text>ATP + protein L-histidine = ADP + protein N-phospho-L-histidine.</text>
        <dbReference type="EC" id="2.7.13.3"/>
    </reaction>
</comment>
<dbReference type="RefSeq" id="WP_157564455.1">
    <property type="nucleotide sequence ID" value="NZ_WQKZ01000002.1"/>
</dbReference>
<dbReference type="InterPro" id="IPR001610">
    <property type="entry name" value="PAC"/>
</dbReference>
<dbReference type="SMART" id="SM00086">
    <property type="entry name" value="PAC"/>
    <property type="match status" value="1"/>
</dbReference>
<dbReference type="Pfam" id="PF08448">
    <property type="entry name" value="PAS_4"/>
    <property type="match status" value="2"/>
</dbReference>
<dbReference type="PROSITE" id="PS50113">
    <property type="entry name" value="PAC"/>
    <property type="match status" value="1"/>
</dbReference>
<evidence type="ECO:0000313" key="8">
    <source>
        <dbReference type="EMBL" id="MVN76501.1"/>
    </source>
</evidence>
<evidence type="ECO:0000256" key="2">
    <source>
        <dbReference type="ARBA" id="ARBA00012438"/>
    </source>
</evidence>
<keyword evidence="5" id="KW-0418">Kinase</keyword>
<proteinExistence type="predicted"/>
<evidence type="ECO:0000313" key="9">
    <source>
        <dbReference type="Proteomes" id="UP000441336"/>
    </source>
</evidence>
<dbReference type="InterPro" id="IPR000014">
    <property type="entry name" value="PAS"/>
</dbReference>
<dbReference type="PROSITE" id="PS50112">
    <property type="entry name" value="PAS"/>
    <property type="match status" value="1"/>
</dbReference>
<dbReference type="InterPro" id="IPR013656">
    <property type="entry name" value="PAS_4"/>
</dbReference>
<feature type="domain" description="PAC" evidence="7">
    <location>
        <begin position="222"/>
        <end position="274"/>
    </location>
</feature>
<dbReference type="Gene3D" id="3.30.450.20">
    <property type="entry name" value="PAS domain"/>
    <property type="match status" value="3"/>
</dbReference>
<dbReference type="PANTHER" id="PTHR43304:SF1">
    <property type="entry name" value="PAC DOMAIN-CONTAINING PROTEIN"/>
    <property type="match status" value="1"/>
</dbReference>
<name>A0A7K1TEC5_9BACT</name>
<dbReference type="EC" id="2.7.13.3" evidence="2"/>